<dbReference type="EMBL" id="MLJW01000036">
    <property type="protein sequence ID" value="OIR07530.1"/>
    <property type="molecule type" value="Genomic_DNA"/>
</dbReference>
<reference evidence="2" key="1">
    <citation type="submission" date="2016-10" db="EMBL/GenBank/DDBJ databases">
        <title>Sequence of Gallionella enrichment culture.</title>
        <authorList>
            <person name="Poehlein A."/>
            <person name="Muehling M."/>
            <person name="Daniel R."/>
        </authorList>
    </citation>
    <scope>NUCLEOTIDE SEQUENCE</scope>
</reference>
<name>A0A1J5SGM6_9ZZZZ</name>
<gene>
    <name evidence="2" type="ORF">GALL_101910</name>
</gene>
<proteinExistence type="predicted"/>
<evidence type="ECO:0000313" key="2">
    <source>
        <dbReference type="EMBL" id="OIR07530.1"/>
    </source>
</evidence>
<organism evidence="2">
    <name type="scientific">mine drainage metagenome</name>
    <dbReference type="NCBI Taxonomy" id="410659"/>
    <lineage>
        <taxon>unclassified sequences</taxon>
        <taxon>metagenomes</taxon>
        <taxon>ecological metagenomes</taxon>
    </lineage>
</organism>
<dbReference type="AlphaFoldDB" id="A0A1J5SGM6"/>
<sequence length="205" mass="23282">MFSEVSYIRSVKRILMYELFYKYLIVNHRVGLPGVGNFYIESVPAKLDIVHRTIDAPFESIHFSPDTPVNDRAFYDYLSRETQLNGIEAVSQFNELSKRIQETAAQNAVALPGIGTLRKNEEGEFIFYPEIKSNALLHQIHLKNSVAADANIVSVYDSGETTIITQDAVAPEEEKIVMSEGEDYWWVYAIILALMGLGALLYYYI</sequence>
<keyword evidence="1" id="KW-0472">Membrane</keyword>
<protein>
    <recommendedName>
        <fullName evidence="3">CCDC81-like prokaryotic HU domain-containing protein</fullName>
    </recommendedName>
</protein>
<evidence type="ECO:0000256" key="1">
    <source>
        <dbReference type="SAM" id="Phobius"/>
    </source>
</evidence>
<accession>A0A1J5SGM6</accession>
<keyword evidence="1" id="KW-1133">Transmembrane helix</keyword>
<comment type="caution">
    <text evidence="2">The sequence shown here is derived from an EMBL/GenBank/DDBJ whole genome shotgun (WGS) entry which is preliminary data.</text>
</comment>
<evidence type="ECO:0008006" key="3">
    <source>
        <dbReference type="Google" id="ProtNLM"/>
    </source>
</evidence>
<keyword evidence="1" id="KW-0812">Transmembrane</keyword>
<feature type="transmembrane region" description="Helical" evidence="1">
    <location>
        <begin position="185"/>
        <end position="204"/>
    </location>
</feature>